<evidence type="ECO:0000313" key="2">
    <source>
        <dbReference type="Proteomes" id="UP000184476"/>
    </source>
</evidence>
<dbReference type="EMBL" id="FQVL01000021">
    <property type="protein sequence ID" value="SHF40048.1"/>
    <property type="molecule type" value="Genomic_DNA"/>
</dbReference>
<reference evidence="1 2" key="1">
    <citation type="submission" date="2016-11" db="EMBL/GenBank/DDBJ databases">
        <authorList>
            <person name="Jaros S."/>
            <person name="Januszkiewicz K."/>
            <person name="Wedrychowicz H."/>
        </authorList>
    </citation>
    <scope>NUCLEOTIDE SEQUENCE [LARGE SCALE GENOMIC DNA]</scope>
    <source>
        <strain evidence="1 2">DSM 44666</strain>
    </source>
</reference>
<protein>
    <submittedName>
        <fullName evidence="1">Uncharacterized protein</fullName>
    </submittedName>
</protein>
<accession>A0A1M5BC99</accession>
<evidence type="ECO:0000313" key="1">
    <source>
        <dbReference type="EMBL" id="SHF40048.1"/>
    </source>
</evidence>
<name>A0A1M5BC99_9BACL</name>
<keyword evidence="2" id="KW-1185">Reference proteome</keyword>
<dbReference type="AlphaFoldDB" id="A0A1M5BC99"/>
<dbReference type="STRING" id="112248.SAMN05444392_1215"/>
<sequence length="159" mass="18014">MPRPFFNRSNQTDTNWKEKKSDVNLQHISFHPQARLRQNRSSAYVELCTGLDTGEKVLSEAKMSEILAGVDQEFADVEKQSLPIGIVSACYLGHPFEVHTLDLREEIIMHYKVSEPLPGGLERARTLALHPSYAFVEVYPDCLRVVDKEGEVSVIQDQS</sequence>
<gene>
    <name evidence="1" type="ORF">SAMN05444392_1215</name>
</gene>
<dbReference type="RefSeq" id="WP_073158353.1">
    <property type="nucleotide sequence ID" value="NZ_FQVL01000021.1"/>
</dbReference>
<dbReference type="OrthoDB" id="2082773at2"/>
<organism evidence="1 2">
    <name type="scientific">Seinonella peptonophila</name>
    <dbReference type="NCBI Taxonomy" id="112248"/>
    <lineage>
        <taxon>Bacteria</taxon>
        <taxon>Bacillati</taxon>
        <taxon>Bacillota</taxon>
        <taxon>Bacilli</taxon>
        <taxon>Bacillales</taxon>
        <taxon>Thermoactinomycetaceae</taxon>
        <taxon>Seinonella</taxon>
    </lineage>
</organism>
<dbReference type="Proteomes" id="UP000184476">
    <property type="component" value="Unassembled WGS sequence"/>
</dbReference>
<proteinExistence type="predicted"/>